<keyword evidence="1" id="KW-0548">Nucleotidyltransferase</keyword>
<dbReference type="InterPro" id="IPR008686">
    <property type="entry name" value="RNA_pol_mitovir"/>
</dbReference>
<accession>A0A8F5RC77</accession>
<dbReference type="PANTHER" id="PTHR34456">
    <property type="entry name" value="MITOVIRUS RNA-DEPENDENT RNA POLYMERASE"/>
    <property type="match status" value="1"/>
</dbReference>
<dbReference type="GO" id="GO:0003968">
    <property type="term" value="F:RNA-directed RNA polymerase activity"/>
    <property type="evidence" value="ECO:0007669"/>
    <property type="project" value="UniProtKB-KW"/>
</dbReference>
<keyword evidence="1" id="KW-0808">Transferase</keyword>
<organism evidence="1">
    <name type="scientific">Grapevine-associated mitovirus 19</name>
    <dbReference type="NCBI Taxonomy" id="2814311"/>
    <lineage>
        <taxon>Viruses</taxon>
        <taxon>Riboviria</taxon>
        <taxon>Orthornavirae</taxon>
        <taxon>Lenarviricota</taxon>
        <taxon>Howeltoviricetes</taxon>
        <taxon>Cryppavirales</taxon>
        <taxon>Mitoviridae</taxon>
        <taxon>Mitovirus</taxon>
    </lineage>
</organism>
<dbReference type="Pfam" id="PF05919">
    <property type="entry name" value="Mitovir_RNA_pol"/>
    <property type="match status" value="2"/>
</dbReference>
<sequence>MVDVWTQSALSPLHKMLFAFLRTLPNDGTFDQEASVRRCLVKSTQSGKSFGYDLSAATDRLPILLQQEIIDKVIPGFGELWAKLLVDRDYYIKSKDFDVEDKLRYEVGQPMGALSSWAMLAVTHHYIAQLAAVKAANKAGALSGPYWIVSPVDLQTFNLPSKWYTGYEVLGDDIVFFEENVAQEYIIIMDLLGVPINLAKSVIAKNATFEFAKVTGHKGHHVAAVSWAMFMAQPSIMGRAGIAYSLIRKGIVHTNIIRWLMSFARQSRYTAGSPNTFFLALGTMFSRAGKMEYFDFLYSIMQKTAGMFNVYATLLEKSNITTITQAISAIAKTGERIDVPNPLRKRRGWKADEWELKLSLKSTIHVFLAGDSSKNIFPLSPHKDAIILSREILTSPSMLLGTSGEVQLQVLDHKGVFKLDKKALQYMTQHESFIHHLFCYLFVHFHDKLTVMHMEIEQAFDKGKPDHSVSELMDIVDRIDRYKEQTALVQRLRAKLANKAIPSRNLVDSPLQVLEQLTADFDPSYYGAIGFSSYLPGGPDDLQQYLYASDRVEEIGTFGTKYIGDAPSRYLSFFGPTSSGLK</sequence>
<proteinExistence type="predicted"/>
<name>A0A8F5RC77_9VIRU</name>
<evidence type="ECO:0000313" key="1">
    <source>
        <dbReference type="EMBL" id="QXN75372.1"/>
    </source>
</evidence>
<dbReference type="EMBL" id="MW648466">
    <property type="protein sequence ID" value="QXN75372.1"/>
    <property type="molecule type" value="Genomic_RNA"/>
</dbReference>
<reference evidence="1" key="1">
    <citation type="submission" date="2021-02" db="EMBL/GenBank/DDBJ databases">
        <title>The hidden world within plants: metatranscriptomics unveil the complexity of wood microbiomes in grapevine.</title>
        <authorList>
            <person name="Nerva L."/>
            <person name="Garcia J.F."/>
            <person name="Favaretto F."/>
            <person name="Giudice G."/>
            <person name="Moffa L."/>
            <person name="Dario C."/>
            <person name="Riccardo V."/>
            <person name="Gambino G."/>
            <person name="Chitarra W."/>
        </authorList>
    </citation>
    <scope>NUCLEOTIDE SEQUENCE</scope>
</reference>
<keyword evidence="1" id="KW-0696">RNA-directed RNA polymerase</keyword>
<protein>
    <submittedName>
        <fullName evidence="1">RNA-dependent RNA polymerase</fullName>
    </submittedName>
</protein>
<dbReference type="PANTHER" id="PTHR34456:SF13">
    <property type="entry name" value="REVERSE TRANSCRIPTASE DOMAIN-CONTAINING PROTEIN"/>
    <property type="match status" value="1"/>
</dbReference>